<protein>
    <submittedName>
        <fullName evidence="1">Peroxisome assembly protein (Peroxin-2)</fullName>
    </submittedName>
</protein>
<proteinExistence type="predicted"/>
<dbReference type="AlphaFoldDB" id="A0ABD3BX05"/>
<evidence type="ECO:0000313" key="2">
    <source>
        <dbReference type="Proteomes" id="UP001632038"/>
    </source>
</evidence>
<keyword evidence="2" id="KW-1185">Reference proteome</keyword>
<accession>A0ABD3BX05</accession>
<comment type="caution">
    <text evidence="1">The sequence shown here is derived from an EMBL/GenBank/DDBJ whole genome shotgun (WGS) entry which is preliminary data.</text>
</comment>
<reference evidence="2" key="1">
    <citation type="journal article" date="2024" name="IScience">
        <title>Strigolactones Initiate the Formation of Haustorium-like Structures in Castilleja.</title>
        <authorList>
            <person name="Buerger M."/>
            <person name="Peterson D."/>
            <person name="Chory J."/>
        </authorList>
    </citation>
    <scope>NUCLEOTIDE SEQUENCE [LARGE SCALE GENOMIC DNA]</scope>
</reference>
<gene>
    <name evidence="1" type="primary">PEX2_3</name>
    <name evidence="1" type="ORF">CASFOL_034399</name>
</gene>
<sequence length="47" mass="5409">MLFRYGPELDPFLNSLYGDFPYKPTPGSALMNLRYRDKRAVEARGKG</sequence>
<name>A0ABD3BX05_9LAMI</name>
<dbReference type="Proteomes" id="UP001632038">
    <property type="component" value="Unassembled WGS sequence"/>
</dbReference>
<dbReference type="EMBL" id="JAVIJP010000063">
    <property type="protein sequence ID" value="KAL3621739.1"/>
    <property type="molecule type" value="Genomic_DNA"/>
</dbReference>
<evidence type="ECO:0000313" key="1">
    <source>
        <dbReference type="EMBL" id="KAL3621739.1"/>
    </source>
</evidence>
<organism evidence="1 2">
    <name type="scientific">Castilleja foliolosa</name>
    <dbReference type="NCBI Taxonomy" id="1961234"/>
    <lineage>
        <taxon>Eukaryota</taxon>
        <taxon>Viridiplantae</taxon>
        <taxon>Streptophyta</taxon>
        <taxon>Embryophyta</taxon>
        <taxon>Tracheophyta</taxon>
        <taxon>Spermatophyta</taxon>
        <taxon>Magnoliopsida</taxon>
        <taxon>eudicotyledons</taxon>
        <taxon>Gunneridae</taxon>
        <taxon>Pentapetalae</taxon>
        <taxon>asterids</taxon>
        <taxon>lamiids</taxon>
        <taxon>Lamiales</taxon>
        <taxon>Orobanchaceae</taxon>
        <taxon>Pedicularideae</taxon>
        <taxon>Castillejinae</taxon>
        <taxon>Castilleja</taxon>
    </lineage>
</organism>